<gene>
    <name evidence="2" type="ORF">Msi02_74370</name>
</gene>
<comment type="caution">
    <text evidence="2">The sequence shown here is derived from an EMBL/GenBank/DDBJ whole genome shotgun (WGS) entry which is preliminary data.</text>
</comment>
<accession>A0ABQ4GYX5</accession>
<evidence type="ECO:0000313" key="3">
    <source>
        <dbReference type="Proteomes" id="UP000660454"/>
    </source>
</evidence>
<name>A0ABQ4GYX5_9ACTN</name>
<dbReference type="EMBL" id="BOOF01000056">
    <property type="protein sequence ID" value="GIH66620.1"/>
    <property type="molecule type" value="Genomic_DNA"/>
</dbReference>
<sequence length="307" mass="33683">MPQGPLVRQEHREPLSVSARLRGMRGIWLLAVLVTLAACGTGPATTASPTLYQADLTVLSNPQHGPQLCAFVAQSLPPQCGGPDIIGWDWNAVKHSTRNGVRWGEYHVVGTWDGKSLTLTEPPRPARPGDAPDDRSRFTTPCPKPVRGWRPVDPAKATERSMEAALVRARKLPGYAGSWLDQSYLDEIDGYDPQDRRYVERYANDPRRLVLNLMFTGDPAAREPLIREVWGGALCLSRAERAEAELRALQDRAMKEIKGAQSASVDERAGHVEIGVWAATPELQREIDEKYGKGLVVLAGVLTPVGS</sequence>
<evidence type="ECO:0000256" key="1">
    <source>
        <dbReference type="SAM" id="MobiDB-lite"/>
    </source>
</evidence>
<dbReference type="Proteomes" id="UP000660454">
    <property type="component" value="Unassembled WGS sequence"/>
</dbReference>
<keyword evidence="3" id="KW-1185">Reference proteome</keyword>
<evidence type="ECO:0000313" key="2">
    <source>
        <dbReference type="EMBL" id="GIH66620.1"/>
    </source>
</evidence>
<organism evidence="2 3">
    <name type="scientific">Microbispora siamensis</name>
    <dbReference type="NCBI Taxonomy" id="564413"/>
    <lineage>
        <taxon>Bacteria</taxon>
        <taxon>Bacillati</taxon>
        <taxon>Actinomycetota</taxon>
        <taxon>Actinomycetes</taxon>
        <taxon>Streptosporangiales</taxon>
        <taxon>Streptosporangiaceae</taxon>
        <taxon>Microbispora</taxon>
    </lineage>
</organism>
<protein>
    <submittedName>
        <fullName evidence="2">Uncharacterized protein</fullName>
    </submittedName>
</protein>
<reference evidence="2 3" key="1">
    <citation type="submission" date="2021-01" db="EMBL/GenBank/DDBJ databases">
        <title>Whole genome shotgun sequence of Microbispora siamensis NBRC 104113.</title>
        <authorList>
            <person name="Komaki H."/>
            <person name="Tamura T."/>
        </authorList>
    </citation>
    <scope>NUCLEOTIDE SEQUENCE [LARGE SCALE GENOMIC DNA]</scope>
    <source>
        <strain evidence="2 3">NBRC 104113</strain>
    </source>
</reference>
<proteinExistence type="predicted"/>
<feature type="region of interest" description="Disordered" evidence="1">
    <location>
        <begin position="117"/>
        <end position="155"/>
    </location>
</feature>